<comment type="caution">
    <text evidence="2">The sequence shown here is derived from an EMBL/GenBank/DDBJ whole genome shotgun (WGS) entry which is preliminary data.</text>
</comment>
<dbReference type="AlphaFoldDB" id="A0A542XG47"/>
<sequence>MDLPEQGRGADDRSPNAPPADSPPGDSSPTDGQPGDPAPDELGSARAALARARRAARDRGLRPGSPAARRRKAGDLGRGGRTSDKGGRDPAPLADQLDRLLRDRDWQVDVAAGSVMSRWADIVGPDVAAHATPVSFEQGRLTVRAESTAWATQLRWLESTLMSRMSDAVGAGVVQELRVVGPSAPSWKRGPRSVSDGRGPRDTYG</sequence>
<feature type="region of interest" description="Disordered" evidence="1">
    <location>
        <begin position="182"/>
        <end position="205"/>
    </location>
</feature>
<feature type="compositionally biased region" description="Low complexity" evidence="1">
    <location>
        <begin position="23"/>
        <end position="35"/>
    </location>
</feature>
<dbReference type="PANTHER" id="PTHR36456">
    <property type="entry name" value="UPF0232 PROTEIN SCO3875"/>
    <property type="match status" value="1"/>
</dbReference>
<dbReference type="Proteomes" id="UP000318336">
    <property type="component" value="Unassembled WGS sequence"/>
</dbReference>
<proteinExistence type="predicted"/>
<evidence type="ECO:0000313" key="3">
    <source>
        <dbReference type="Proteomes" id="UP000318336"/>
    </source>
</evidence>
<protein>
    <submittedName>
        <fullName evidence="2">Uncharacterized protein DUF721</fullName>
    </submittedName>
</protein>
<name>A0A542XG47_9MICO</name>
<dbReference type="InterPro" id="IPR007922">
    <property type="entry name" value="DciA-like"/>
</dbReference>
<dbReference type="RefSeq" id="WP_142007155.1">
    <property type="nucleotide sequence ID" value="NZ_CAJTBP010000001.1"/>
</dbReference>
<dbReference type="Pfam" id="PF05258">
    <property type="entry name" value="DciA"/>
    <property type="match status" value="1"/>
</dbReference>
<gene>
    <name evidence="2" type="ORF">FB554_2983</name>
</gene>
<keyword evidence="3" id="KW-1185">Reference proteome</keyword>
<dbReference type="PANTHER" id="PTHR36456:SF1">
    <property type="entry name" value="UPF0232 PROTEIN SCO3875"/>
    <property type="match status" value="1"/>
</dbReference>
<evidence type="ECO:0000313" key="2">
    <source>
        <dbReference type="EMBL" id="TQL34804.1"/>
    </source>
</evidence>
<organism evidence="2 3">
    <name type="scientific">Barrientosiimonas humi</name>
    <dbReference type="NCBI Taxonomy" id="999931"/>
    <lineage>
        <taxon>Bacteria</taxon>
        <taxon>Bacillati</taxon>
        <taxon>Actinomycetota</taxon>
        <taxon>Actinomycetes</taxon>
        <taxon>Micrococcales</taxon>
        <taxon>Dermacoccaceae</taxon>
        <taxon>Barrientosiimonas</taxon>
    </lineage>
</organism>
<accession>A0A542XG47</accession>
<evidence type="ECO:0000256" key="1">
    <source>
        <dbReference type="SAM" id="MobiDB-lite"/>
    </source>
</evidence>
<feature type="region of interest" description="Disordered" evidence="1">
    <location>
        <begin position="1"/>
        <end position="93"/>
    </location>
</feature>
<dbReference type="OrthoDB" id="5516926at2"/>
<dbReference type="EMBL" id="VFOK01000001">
    <property type="protein sequence ID" value="TQL34804.1"/>
    <property type="molecule type" value="Genomic_DNA"/>
</dbReference>
<reference evidence="2 3" key="1">
    <citation type="submission" date="2019-06" db="EMBL/GenBank/DDBJ databases">
        <title>Sequencing the genomes of 1000 actinobacteria strains.</title>
        <authorList>
            <person name="Klenk H.-P."/>
        </authorList>
    </citation>
    <scope>NUCLEOTIDE SEQUENCE [LARGE SCALE GENOMIC DNA]</scope>
    <source>
        <strain evidence="2 3">DSM 24617</strain>
    </source>
</reference>